<organism evidence="1 2">
    <name type="scientific">Rattus norvegicus</name>
    <name type="common">Rat</name>
    <dbReference type="NCBI Taxonomy" id="10116"/>
    <lineage>
        <taxon>Eukaryota</taxon>
        <taxon>Metazoa</taxon>
        <taxon>Chordata</taxon>
        <taxon>Craniata</taxon>
        <taxon>Vertebrata</taxon>
        <taxon>Euteleostomi</taxon>
        <taxon>Mammalia</taxon>
        <taxon>Eutheria</taxon>
        <taxon>Euarchontoglires</taxon>
        <taxon>Glires</taxon>
        <taxon>Rodentia</taxon>
        <taxon>Myomorpha</taxon>
        <taxon>Muroidea</taxon>
        <taxon>Muridae</taxon>
        <taxon>Murinae</taxon>
        <taxon>Rattus</taxon>
    </lineage>
</organism>
<proteinExistence type="predicted"/>
<reference evidence="2" key="1">
    <citation type="submission" date="2005-09" db="EMBL/GenBank/DDBJ databases">
        <authorList>
            <person name="Mural R.J."/>
            <person name="Li P.W."/>
            <person name="Adams M.D."/>
            <person name="Amanatides P.G."/>
            <person name="Baden-Tillson H."/>
            <person name="Barnstead M."/>
            <person name="Chin S.H."/>
            <person name="Dew I."/>
            <person name="Evans C.A."/>
            <person name="Ferriera S."/>
            <person name="Flanigan M."/>
            <person name="Fosler C."/>
            <person name="Glodek A."/>
            <person name="Gu Z."/>
            <person name="Holt R.A."/>
            <person name="Jennings D."/>
            <person name="Kraft C.L."/>
            <person name="Lu F."/>
            <person name="Nguyen T."/>
            <person name="Nusskern D.R."/>
            <person name="Pfannkoch C.M."/>
            <person name="Sitter C."/>
            <person name="Sutton G.G."/>
            <person name="Venter J.C."/>
            <person name="Wang Z."/>
            <person name="Woodage T."/>
            <person name="Zheng X.H."/>
            <person name="Zhong F."/>
        </authorList>
    </citation>
    <scope>NUCLEOTIDE SEQUENCE [LARGE SCALE GENOMIC DNA]</scope>
    <source>
        <strain>BN</strain>
        <strain evidence="2">Sprague-Dawley</strain>
    </source>
</reference>
<evidence type="ECO:0000313" key="1">
    <source>
        <dbReference type="EMBL" id="EDL80269.1"/>
    </source>
</evidence>
<name>A6HQG8_RAT</name>
<accession>A6HQG8</accession>
<dbReference type="EMBL" id="CH473949">
    <property type="protein sequence ID" value="EDL80269.1"/>
    <property type="molecule type" value="Genomic_DNA"/>
</dbReference>
<protein>
    <submittedName>
        <fullName evidence="1">RCG26268</fullName>
    </submittedName>
</protein>
<evidence type="ECO:0000313" key="2">
    <source>
        <dbReference type="Proteomes" id="UP000234681"/>
    </source>
</evidence>
<gene>
    <name evidence="1" type="ORF">rCG_26268</name>
</gene>
<sequence length="15" mass="1492">MRGVPEGEGVCSSAI</sequence>
<dbReference type="Proteomes" id="UP000234681">
    <property type="component" value="Chromosome 3"/>
</dbReference>